<dbReference type="EMBL" id="CM042055">
    <property type="protein sequence ID" value="KAI3701430.1"/>
    <property type="molecule type" value="Genomic_DNA"/>
</dbReference>
<accession>A0ACB8ZVM7</accession>
<gene>
    <name evidence="1" type="ORF">L6452_26493</name>
</gene>
<sequence length="87" mass="9779">MDDPVDLDPDEDNQLMKVVNKVVESVGVSSNVTTQVESHEHDEDISWATCVCGRVGINQGELIEEEVSLLTLIKIVRLRLQLYQTQI</sequence>
<dbReference type="Proteomes" id="UP001055879">
    <property type="component" value="Linkage Group LG09"/>
</dbReference>
<proteinExistence type="predicted"/>
<keyword evidence="2" id="KW-1185">Reference proteome</keyword>
<reference evidence="1 2" key="2">
    <citation type="journal article" date="2022" name="Mol. Ecol. Resour.">
        <title>The genomes of chicory, endive, great burdock and yacon provide insights into Asteraceae paleo-polyploidization history and plant inulin production.</title>
        <authorList>
            <person name="Fan W."/>
            <person name="Wang S."/>
            <person name="Wang H."/>
            <person name="Wang A."/>
            <person name="Jiang F."/>
            <person name="Liu H."/>
            <person name="Zhao H."/>
            <person name="Xu D."/>
            <person name="Zhang Y."/>
        </authorList>
    </citation>
    <scope>NUCLEOTIDE SEQUENCE [LARGE SCALE GENOMIC DNA]</scope>
    <source>
        <strain evidence="2">cv. Niubang</strain>
    </source>
</reference>
<protein>
    <submittedName>
        <fullName evidence="1">Uncharacterized protein</fullName>
    </submittedName>
</protein>
<evidence type="ECO:0000313" key="2">
    <source>
        <dbReference type="Proteomes" id="UP001055879"/>
    </source>
</evidence>
<reference evidence="2" key="1">
    <citation type="journal article" date="2022" name="Mol. Ecol. Resour.">
        <title>The genomes of chicory, endive, great burdock and yacon provide insights into Asteraceae palaeo-polyploidization history and plant inulin production.</title>
        <authorList>
            <person name="Fan W."/>
            <person name="Wang S."/>
            <person name="Wang H."/>
            <person name="Wang A."/>
            <person name="Jiang F."/>
            <person name="Liu H."/>
            <person name="Zhao H."/>
            <person name="Xu D."/>
            <person name="Zhang Y."/>
        </authorList>
    </citation>
    <scope>NUCLEOTIDE SEQUENCE [LARGE SCALE GENOMIC DNA]</scope>
    <source>
        <strain evidence="2">cv. Niubang</strain>
    </source>
</reference>
<evidence type="ECO:0000313" key="1">
    <source>
        <dbReference type="EMBL" id="KAI3701430.1"/>
    </source>
</evidence>
<name>A0ACB8ZVM7_ARCLA</name>
<organism evidence="1 2">
    <name type="scientific">Arctium lappa</name>
    <name type="common">Greater burdock</name>
    <name type="synonym">Lappa major</name>
    <dbReference type="NCBI Taxonomy" id="4217"/>
    <lineage>
        <taxon>Eukaryota</taxon>
        <taxon>Viridiplantae</taxon>
        <taxon>Streptophyta</taxon>
        <taxon>Embryophyta</taxon>
        <taxon>Tracheophyta</taxon>
        <taxon>Spermatophyta</taxon>
        <taxon>Magnoliopsida</taxon>
        <taxon>eudicotyledons</taxon>
        <taxon>Gunneridae</taxon>
        <taxon>Pentapetalae</taxon>
        <taxon>asterids</taxon>
        <taxon>campanulids</taxon>
        <taxon>Asterales</taxon>
        <taxon>Asteraceae</taxon>
        <taxon>Carduoideae</taxon>
        <taxon>Cardueae</taxon>
        <taxon>Arctiinae</taxon>
        <taxon>Arctium</taxon>
    </lineage>
</organism>
<comment type="caution">
    <text evidence="1">The sequence shown here is derived from an EMBL/GenBank/DDBJ whole genome shotgun (WGS) entry which is preliminary data.</text>
</comment>